<keyword evidence="9" id="KW-0472">Membrane</keyword>
<dbReference type="PANTHER" id="PTHR48061">
    <property type="entry name" value="LEUCINE-RICH REPEAT RECEPTOR PROTEIN KINASE EMS1-LIKE-RELATED"/>
    <property type="match status" value="1"/>
</dbReference>
<evidence type="ECO:0000256" key="9">
    <source>
        <dbReference type="ARBA" id="ARBA00023136"/>
    </source>
</evidence>
<dbReference type="Proteomes" id="UP001634007">
    <property type="component" value="Unassembled WGS sequence"/>
</dbReference>
<dbReference type="Gene3D" id="3.80.10.10">
    <property type="entry name" value="Ribonuclease Inhibitor"/>
    <property type="match status" value="3"/>
</dbReference>
<dbReference type="InterPro" id="IPR003591">
    <property type="entry name" value="Leu-rich_rpt_typical-subtyp"/>
</dbReference>
<keyword evidence="5" id="KW-0812">Transmembrane</keyword>
<evidence type="ECO:0000256" key="10">
    <source>
        <dbReference type="ARBA" id="ARBA00023170"/>
    </source>
</evidence>
<dbReference type="InterPro" id="IPR046956">
    <property type="entry name" value="RLP23-like"/>
</dbReference>
<keyword evidence="11" id="KW-0325">Glycoprotein</keyword>
<reference evidence="12 13" key="1">
    <citation type="submission" date="2024-11" db="EMBL/GenBank/DDBJ databases">
        <title>Chromosome-level genome assembly of Eucalyptus globulus Labill. provides insights into its genome evolution.</title>
        <authorList>
            <person name="Li X."/>
        </authorList>
    </citation>
    <scope>NUCLEOTIDE SEQUENCE [LARGE SCALE GENOMIC DNA]</scope>
    <source>
        <strain evidence="12">CL2024</strain>
        <tissue evidence="12">Fresh tender leaves</tissue>
    </source>
</reference>
<comment type="similarity">
    <text evidence="2">Belongs to the RLP family.</text>
</comment>
<keyword evidence="4" id="KW-0433">Leucine-rich repeat</keyword>
<sequence length="829" mass="93465">MSAVPLSYFVNLSSSLTFFNVYGCMSQGELPPNIFSLPNLLDLNLDYNDFTVSFPKSNWSKSRESLTLSRTSISSKIPNSISEFKNLKTLYLSNCTLRGSIPSLLVNLTKLTTLDLSRNELIGHIPSFVVKLEQLMYVDLSLNNFTGVLDLGVFSTLKNLQVLCLTVELNLMYNSMNHTFPKLETLALPSCNLTEFPPFLNSLKMLRELDLSENKIGGQIPRWFWDVGKGTLQSLDISSNLIEGGIQQFPWKELINVYLSDNLFQGPLPIPPLPIVYFWATDNHFSGEIPTSICKVSSLESLGLARNNLSSSIPQCLGNLTNLWDLDLSANKFEGTLPRSLNSCASLAVLNISHNRINDTFPKWLLEAPSLQVIALQFNEFHGQIDPPTVPFHRSMLSTFYISNNNLGGQWPEEYFLHSWNMRWVDLSNNIFKGTLPIPPPTTRFFFSANNKIGGKVSPLICNATELKVLDLSNNSLMGTLPECLMSFSKNLSVLNLRMNMIHGVIPRTFAEDNKLRTIDLSRNRFEGTLPRFLLHCENLEVLDLGNNRMKDTFLDWLGTLPKLQVLVFRSNMFHGFMSSPLPVSYIMKLTAMMYQDKRQGKPRYMGDGNYQDSVMVTMKGLEIRLVKILTVFTSIDLSSNHFGGELPVYIGNLKSLKGLNFSHNNLTGYIPLSTGNLTELEWLDLSSNKFIGSIPQELADLTSLAFLNLSENQLIGPIPRGRQFNTFKSDSFAMNPRLCGFPLLETCTNNPREIPPVTILRENDTRHGGWFEWRAILMGYGCGTVGGVSPGYIVLGSRKFEWLAGLLERKGANMRKKWRRNAHRSYQI</sequence>
<dbReference type="Pfam" id="PF00560">
    <property type="entry name" value="LRR_1"/>
    <property type="match status" value="5"/>
</dbReference>
<dbReference type="Pfam" id="PF13855">
    <property type="entry name" value="LRR_8"/>
    <property type="match status" value="2"/>
</dbReference>
<protein>
    <submittedName>
        <fullName evidence="12">Uncharacterized protein</fullName>
    </submittedName>
</protein>
<evidence type="ECO:0000256" key="6">
    <source>
        <dbReference type="ARBA" id="ARBA00022729"/>
    </source>
</evidence>
<dbReference type="SMART" id="SM00369">
    <property type="entry name" value="LRR_TYP"/>
    <property type="match status" value="7"/>
</dbReference>
<comment type="subcellular location">
    <subcellularLocation>
        <location evidence="1">Cell membrane</location>
        <topology evidence="1">Single-pass type I membrane protein</topology>
    </subcellularLocation>
</comment>
<evidence type="ECO:0000256" key="8">
    <source>
        <dbReference type="ARBA" id="ARBA00022989"/>
    </source>
</evidence>
<dbReference type="InterPro" id="IPR032675">
    <property type="entry name" value="LRR_dom_sf"/>
</dbReference>
<dbReference type="PANTHER" id="PTHR48061:SF46">
    <property type="entry name" value="LEUCINE-RICH REPEAT-CONTAINING N-TERMINAL PLANT-TYPE DOMAIN-CONTAINING PROTEIN"/>
    <property type="match status" value="1"/>
</dbReference>
<dbReference type="AlphaFoldDB" id="A0ABD3JZ69"/>
<dbReference type="EMBL" id="JBJKBG010000006">
    <property type="protein sequence ID" value="KAL3733189.1"/>
    <property type="molecule type" value="Genomic_DNA"/>
</dbReference>
<keyword evidence="7" id="KW-0677">Repeat</keyword>
<dbReference type="GO" id="GO:0005886">
    <property type="term" value="C:plasma membrane"/>
    <property type="evidence" value="ECO:0007669"/>
    <property type="project" value="UniProtKB-SubCell"/>
</dbReference>
<dbReference type="PRINTS" id="PR00019">
    <property type="entry name" value="LEURICHRPT"/>
</dbReference>
<keyword evidence="13" id="KW-1185">Reference proteome</keyword>
<evidence type="ECO:0000313" key="13">
    <source>
        <dbReference type="Proteomes" id="UP001634007"/>
    </source>
</evidence>
<dbReference type="FunFam" id="3.80.10.10:FF:000041">
    <property type="entry name" value="LRR receptor-like serine/threonine-protein kinase ERECTA"/>
    <property type="match status" value="2"/>
</dbReference>
<name>A0ABD3JZ69_EUCGL</name>
<comment type="caution">
    <text evidence="12">The sequence shown here is derived from an EMBL/GenBank/DDBJ whole genome shotgun (WGS) entry which is preliminary data.</text>
</comment>
<gene>
    <name evidence="12" type="ORF">ACJRO7_022677</name>
</gene>
<dbReference type="PROSITE" id="PS51450">
    <property type="entry name" value="LRR"/>
    <property type="match status" value="1"/>
</dbReference>
<evidence type="ECO:0000256" key="7">
    <source>
        <dbReference type="ARBA" id="ARBA00022737"/>
    </source>
</evidence>
<keyword evidence="10" id="KW-0675">Receptor</keyword>
<evidence type="ECO:0000256" key="1">
    <source>
        <dbReference type="ARBA" id="ARBA00004251"/>
    </source>
</evidence>
<dbReference type="SUPFAM" id="SSF52058">
    <property type="entry name" value="L domain-like"/>
    <property type="match status" value="2"/>
</dbReference>
<accession>A0ABD3JZ69</accession>
<dbReference type="InterPro" id="IPR001611">
    <property type="entry name" value="Leu-rich_rpt"/>
</dbReference>
<keyword evidence="8" id="KW-1133">Transmembrane helix</keyword>
<evidence type="ECO:0000256" key="5">
    <source>
        <dbReference type="ARBA" id="ARBA00022692"/>
    </source>
</evidence>
<evidence type="ECO:0000256" key="3">
    <source>
        <dbReference type="ARBA" id="ARBA00022475"/>
    </source>
</evidence>
<evidence type="ECO:0000256" key="4">
    <source>
        <dbReference type="ARBA" id="ARBA00022614"/>
    </source>
</evidence>
<evidence type="ECO:0000313" key="12">
    <source>
        <dbReference type="EMBL" id="KAL3733189.1"/>
    </source>
</evidence>
<evidence type="ECO:0000256" key="11">
    <source>
        <dbReference type="ARBA" id="ARBA00023180"/>
    </source>
</evidence>
<evidence type="ECO:0000256" key="2">
    <source>
        <dbReference type="ARBA" id="ARBA00009592"/>
    </source>
</evidence>
<keyword evidence="6" id="KW-0732">Signal</keyword>
<dbReference type="FunFam" id="3.80.10.10:FF:000213">
    <property type="entry name" value="Tyrosine-sulfated glycopeptide receptor 1"/>
    <property type="match status" value="1"/>
</dbReference>
<keyword evidence="3" id="KW-1003">Cell membrane</keyword>
<proteinExistence type="inferred from homology"/>
<organism evidence="12 13">
    <name type="scientific">Eucalyptus globulus</name>
    <name type="common">Tasmanian blue gum</name>
    <dbReference type="NCBI Taxonomy" id="34317"/>
    <lineage>
        <taxon>Eukaryota</taxon>
        <taxon>Viridiplantae</taxon>
        <taxon>Streptophyta</taxon>
        <taxon>Embryophyta</taxon>
        <taxon>Tracheophyta</taxon>
        <taxon>Spermatophyta</taxon>
        <taxon>Magnoliopsida</taxon>
        <taxon>eudicotyledons</taxon>
        <taxon>Gunneridae</taxon>
        <taxon>Pentapetalae</taxon>
        <taxon>rosids</taxon>
        <taxon>malvids</taxon>
        <taxon>Myrtales</taxon>
        <taxon>Myrtaceae</taxon>
        <taxon>Myrtoideae</taxon>
        <taxon>Eucalypteae</taxon>
        <taxon>Eucalyptus</taxon>
    </lineage>
</organism>